<dbReference type="InterPro" id="IPR005145">
    <property type="entry name" value="Sua5_C"/>
</dbReference>
<reference evidence="16" key="1">
    <citation type="journal article" date="2014" name="Int. J. Syst. Evol. Microbiol.">
        <title>Complete genome sequence of Corynebacterium casei LMG S-19264T (=DSM 44701T), isolated from a smear-ripened cheese.</title>
        <authorList>
            <consortium name="US DOE Joint Genome Institute (JGI-PGF)"/>
            <person name="Walter F."/>
            <person name="Albersmeier A."/>
            <person name="Kalinowski J."/>
            <person name="Ruckert C."/>
        </authorList>
    </citation>
    <scope>NUCLEOTIDE SEQUENCE</scope>
    <source>
        <strain evidence="16">NBRC 108769</strain>
    </source>
</reference>
<feature type="domain" description="YrdC-like" evidence="15">
    <location>
        <begin position="5"/>
        <end position="191"/>
    </location>
</feature>
<evidence type="ECO:0000256" key="11">
    <source>
        <dbReference type="ARBA" id="ARBA00029774"/>
    </source>
</evidence>
<organism evidence="16 17">
    <name type="scientific">Portibacter lacus</name>
    <dbReference type="NCBI Taxonomy" id="1099794"/>
    <lineage>
        <taxon>Bacteria</taxon>
        <taxon>Pseudomonadati</taxon>
        <taxon>Bacteroidota</taxon>
        <taxon>Saprospiria</taxon>
        <taxon>Saprospirales</taxon>
        <taxon>Haliscomenobacteraceae</taxon>
        <taxon>Portibacter</taxon>
    </lineage>
</organism>
<dbReference type="Proteomes" id="UP001156666">
    <property type="component" value="Unassembled WGS sequence"/>
</dbReference>
<dbReference type="GO" id="GO:0005524">
    <property type="term" value="F:ATP binding"/>
    <property type="evidence" value="ECO:0007669"/>
    <property type="project" value="UniProtKB-UniRule"/>
</dbReference>
<protein>
    <recommendedName>
        <fullName evidence="4 13">Threonylcarbamoyl-AMP synthase</fullName>
        <shortName evidence="13">TC-AMP synthase</shortName>
        <ecNumber evidence="3 13">2.7.7.87</ecNumber>
    </recommendedName>
    <alternativeName>
        <fullName evidence="11 13">L-threonylcarbamoyladenylate synthase</fullName>
    </alternativeName>
</protein>
<evidence type="ECO:0000256" key="13">
    <source>
        <dbReference type="PIRNR" id="PIRNR004930"/>
    </source>
</evidence>
<dbReference type="RefSeq" id="WP_235290724.1">
    <property type="nucleotide sequence ID" value="NZ_BSOH01000007.1"/>
</dbReference>
<evidence type="ECO:0000256" key="9">
    <source>
        <dbReference type="ARBA" id="ARBA00022741"/>
    </source>
</evidence>
<keyword evidence="9 13" id="KW-0547">Nucleotide-binding</keyword>
<dbReference type="Gene3D" id="3.40.50.11030">
    <property type="entry name" value="Threonylcarbamoyl-AMP synthase, C-terminal domain"/>
    <property type="match status" value="1"/>
</dbReference>
<dbReference type="InterPro" id="IPR038385">
    <property type="entry name" value="Sua5/YwlC_C"/>
</dbReference>
<feature type="binding site" evidence="14">
    <location>
        <position position="113"/>
    </location>
    <ligand>
        <name>L-threonine</name>
        <dbReference type="ChEBI" id="CHEBI:57926"/>
    </ligand>
</feature>
<evidence type="ECO:0000256" key="10">
    <source>
        <dbReference type="ARBA" id="ARBA00022840"/>
    </source>
</evidence>
<proteinExistence type="inferred from homology"/>
<feature type="binding site" evidence="14">
    <location>
        <position position="27"/>
    </location>
    <ligand>
        <name>L-threonine</name>
        <dbReference type="ChEBI" id="CHEBI:57926"/>
    </ligand>
</feature>
<comment type="similarity">
    <text evidence="2 13">Belongs to the SUA5 family.</text>
</comment>
<evidence type="ECO:0000313" key="17">
    <source>
        <dbReference type="Proteomes" id="UP001156666"/>
    </source>
</evidence>
<evidence type="ECO:0000256" key="2">
    <source>
        <dbReference type="ARBA" id="ARBA00007663"/>
    </source>
</evidence>
<dbReference type="GO" id="GO:0000049">
    <property type="term" value="F:tRNA binding"/>
    <property type="evidence" value="ECO:0007669"/>
    <property type="project" value="TreeGrafter"/>
</dbReference>
<keyword evidence="5 13" id="KW-0963">Cytoplasm</keyword>
<evidence type="ECO:0000256" key="8">
    <source>
        <dbReference type="ARBA" id="ARBA00022695"/>
    </source>
</evidence>
<dbReference type="GO" id="GO:0008033">
    <property type="term" value="P:tRNA processing"/>
    <property type="evidence" value="ECO:0007669"/>
    <property type="project" value="UniProtKB-KW"/>
</dbReference>
<evidence type="ECO:0000256" key="4">
    <source>
        <dbReference type="ARBA" id="ARBA00015492"/>
    </source>
</evidence>
<comment type="catalytic activity">
    <reaction evidence="12 13">
        <text>L-threonine + hydrogencarbonate + ATP = L-threonylcarbamoyladenylate + diphosphate + H2O</text>
        <dbReference type="Rhea" id="RHEA:36407"/>
        <dbReference type="ChEBI" id="CHEBI:15377"/>
        <dbReference type="ChEBI" id="CHEBI:17544"/>
        <dbReference type="ChEBI" id="CHEBI:30616"/>
        <dbReference type="ChEBI" id="CHEBI:33019"/>
        <dbReference type="ChEBI" id="CHEBI:57926"/>
        <dbReference type="ChEBI" id="CHEBI:73682"/>
        <dbReference type="EC" id="2.7.7.87"/>
    </reaction>
</comment>
<dbReference type="GO" id="GO:0006450">
    <property type="term" value="P:regulation of translational fidelity"/>
    <property type="evidence" value="ECO:0007669"/>
    <property type="project" value="TreeGrafter"/>
</dbReference>
<dbReference type="EMBL" id="BSOH01000007">
    <property type="protein sequence ID" value="GLR17098.1"/>
    <property type="molecule type" value="Genomic_DNA"/>
</dbReference>
<accession>A0AA37WDM7</accession>
<feature type="binding site" evidence="14">
    <location>
        <position position="50"/>
    </location>
    <ligand>
        <name>ATP</name>
        <dbReference type="ChEBI" id="CHEBI:30616"/>
    </ligand>
</feature>
<dbReference type="EC" id="2.7.7.87" evidence="3 13"/>
<keyword evidence="17" id="KW-1185">Reference proteome</keyword>
<dbReference type="InterPro" id="IPR006070">
    <property type="entry name" value="Sua5-like_dom"/>
</dbReference>
<evidence type="ECO:0000256" key="7">
    <source>
        <dbReference type="ARBA" id="ARBA00022694"/>
    </source>
</evidence>
<gene>
    <name evidence="16" type="primary">sua5</name>
    <name evidence="16" type="ORF">GCM10007940_17130</name>
</gene>
<dbReference type="GO" id="GO:0005737">
    <property type="term" value="C:cytoplasm"/>
    <property type="evidence" value="ECO:0007669"/>
    <property type="project" value="UniProtKB-SubCell"/>
</dbReference>
<dbReference type="PANTHER" id="PTHR17490">
    <property type="entry name" value="SUA5"/>
    <property type="match status" value="1"/>
</dbReference>
<feature type="binding site" evidence="14">
    <location>
        <position position="143"/>
    </location>
    <ligand>
        <name>ATP</name>
        <dbReference type="ChEBI" id="CHEBI:30616"/>
    </ligand>
</feature>
<keyword evidence="8 13" id="KW-0548">Nucleotidyltransferase</keyword>
<keyword evidence="10 13" id="KW-0067">ATP-binding</keyword>
<dbReference type="AlphaFoldDB" id="A0AA37WDM7"/>
<evidence type="ECO:0000256" key="14">
    <source>
        <dbReference type="PIRSR" id="PIRSR004930-1"/>
    </source>
</evidence>
<evidence type="ECO:0000256" key="12">
    <source>
        <dbReference type="ARBA" id="ARBA00048366"/>
    </source>
</evidence>
<dbReference type="InterPro" id="IPR017945">
    <property type="entry name" value="DHBP_synth_RibB-like_a/b_dom"/>
</dbReference>
<comment type="subcellular location">
    <subcellularLocation>
        <location evidence="1 13">Cytoplasm</location>
    </subcellularLocation>
</comment>
<dbReference type="Gene3D" id="3.90.870.10">
    <property type="entry name" value="DHBP synthase"/>
    <property type="match status" value="1"/>
</dbReference>
<dbReference type="PROSITE" id="PS51163">
    <property type="entry name" value="YRDC"/>
    <property type="match status" value="1"/>
</dbReference>
<feature type="binding site" evidence="14">
    <location>
        <position position="133"/>
    </location>
    <ligand>
        <name>L-threonine</name>
        <dbReference type="ChEBI" id="CHEBI:57926"/>
    </ligand>
</feature>
<evidence type="ECO:0000256" key="6">
    <source>
        <dbReference type="ARBA" id="ARBA00022679"/>
    </source>
</evidence>
<dbReference type="Pfam" id="PF03481">
    <property type="entry name" value="Sua5_C"/>
    <property type="match status" value="1"/>
</dbReference>
<sequence length="314" mass="34494">MSVIGSDLQKAIDLLLKDELVAIPTETVYGLAGNALSEVAITKIFEVKNRPFFDPLIIHTNDLGKISALIKNIPDEVKALAAQYMPGPLTILLEKTDLIPELITAGSNKVAVRIPAHPLTLKLLAALDFPLAAPSANPFGYISPTTAEHVNAQLGEKISYILDGGPCTVGLESTIVEWREDHFHVLRKGGVPLEQLGENVTFEEHSTSNPLAPGMLKSHYSPRIPLIIEPSLEDLEEYNIERIGVLTFQHPHKMIPLENQLILSKTGDVNEAARHLFSYMHELDEMDIDLIIAEYVPDEGLGKAINDKLKRAAI</sequence>
<dbReference type="GO" id="GO:0061710">
    <property type="term" value="F:L-threonylcarbamoyladenylate synthase"/>
    <property type="evidence" value="ECO:0007669"/>
    <property type="project" value="UniProtKB-EC"/>
</dbReference>
<dbReference type="PIRSF" id="PIRSF004930">
    <property type="entry name" value="Tln_factor_SUA5"/>
    <property type="match status" value="1"/>
</dbReference>
<evidence type="ECO:0000256" key="5">
    <source>
        <dbReference type="ARBA" id="ARBA00022490"/>
    </source>
</evidence>
<dbReference type="GO" id="GO:0003725">
    <property type="term" value="F:double-stranded RNA binding"/>
    <property type="evidence" value="ECO:0007669"/>
    <property type="project" value="UniProtKB-UniRule"/>
</dbReference>
<dbReference type="PANTHER" id="PTHR17490:SF16">
    <property type="entry name" value="THREONYLCARBAMOYL-AMP SYNTHASE"/>
    <property type="match status" value="1"/>
</dbReference>
<dbReference type="SUPFAM" id="SSF55821">
    <property type="entry name" value="YrdC/RibB"/>
    <property type="match status" value="1"/>
</dbReference>
<name>A0AA37WDM7_9BACT</name>
<feature type="binding site" evidence="14">
    <location>
        <position position="187"/>
    </location>
    <ligand>
        <name>ATP</name>
        <dbReference type="ChEBI" id="CHEBI:30616"/>
    </ligand>
</feature>
<feature type="binding site" evidence="14">
    <location>
        <position position="173"/>
    </location>
    <ligand>
        <name>L-threonine</name>
        <dbReference type="ChEBI" id="CHEBI:57926"/>
    </ligand>
</feature>
<evidence type="ECO:0000256" key="3">
    <source>
        <dbReference type="ARBA" id="ARBA00012584"/>
    </source>
</evidence>
<comment type="caution">
    <text evidence="16">The sequence shown here is derived from an EMBL/GenBank/DDBJ whole genome shotgun (WGS) entry which is preliminary data.</text>
</comment>
<dbReference type="InterPro" id="IPR050156">
    <property type="entry name" value="TC-AMP_synthase_SUA5"/>
</dbReference>
<keyword evidence="6 13" id="KW-0808">Transferase</keyword>
<evidence type="ECO:0000259" key="15">
    <source>
        <dbReference type="PROSITE" id="PS51163"/>
    </source>
</evidence>
<keyword evidence="7 13" id="KW-0819">tRNA processing</keyword>
<evidence type="ECO:0000256" key="1">
    <source>
        <dbReference type="ARBA" id="ARBA00004496"/>
    </source>
</evidence>
<dbReference type="InterPro" id="IPR010923">
    <property type="entry name" value="T(6)A37_SUA5"/>
</dbReference>
<feature type="binding site" evidence="14">
    <location>
        <position position="135"/>
    </location>
    <ligand>
        <name>ATP</name>
        <dbReference type="ChEBI" id="CHEBI:30616"/>
    </ligand>
</feature>
<evidence type="ECO:0000313" key="16">
    <source>
        <dbReference type="EMBL" id="GLR17098.1"/>
    </source>
</evidence>
<dbReference type="NCBIfam" id="TIGR00057">
    <property type="entry name" value="L-threonylcarbamoyladenylate synthase"/>
    <property type="match status" value="1"/>
</dbReference>
<comment type="function">
    <text evidence="13">Required for the formation of a threonylcarbamoyl group on adenosine at position 37 (t(6)A37) in tRNAs that read codons beginning with adenine.</text>
</comment>
<reference evidence="16" key="2">
    <citation type="submission" date="2023-01" db="EMBL/GenBank/DDBJ databases">
        <title>Draft genome sequence of Portibacter lacus strain NBRC 108769.</title>
        <authorList>
            <person name="Sun Q."/>
            <person name="Mori K."/>
        </authorList>
    </citation>
    <scope>NUCLEOTIDE SEQUENCE</scope>
    <source>
        <strain evidence="16">NBRC 108769</strain>
    </source>
</reference>
<feature type="binding site" evidence="14">
    <location>
        <position position="220"/>
    </location>
    <ligand>
        <name>ATP</name>
        <dbReference type="ChEBI" id="CHEBI:30616"/>
    </ligand>
</feature>
<feature type="binding site" evidence="14">
    <location>
        <position position="59"/>
    </location>
    <ligand>
        <name>ATP</name>
        <dbReference type="ChEBI" id="CHEBI:30616"/>
    </ligand>
</feature>
<dbReference type="Pfam" id="PF01300">
    <property type="entry name" value="Sua5_yciO_yrdC"/>
    <property type="match status" value="1"/>
</dbReference>